<keyword evidence="4" id="KW-0408">Iron</keyword>
<evidence type="ECO:0000256" key="5">
    <source>
        <dbReference type="ARBA" id="ARBA00023014"/>
    </source>
</evidence>
<evidence type="ECO:0000313" key="8">
    <source>
        <dbReference type="Proteomes" id="UP000324797"/>
    </source>
</evidence>
<sequence length="774" mass="84326">MAGKWLKTACNLCYINCGIEVLVNEERLEKVRGDRSSPKSQGYLCNKATRIPYYAHHKDRLTKPLRRRTDGGFDEIEWDVAIAEIAERLRGIVDKHGGKSIALYGGGGQGNHAGGAYASGLLRALGSRSVFNALSQEKTGDFWVNGHMFGSQTCHTAEDVHHCDLLLVIGANPWIAHGFPNARDHLNQIRKDPARKLIVIDPRRTETAEMADLHLAVRPGADTFLLGAMLATLVRSDRIDHAFIQEHTIGFAEVRQALLDIPVEEWAAAADVSIADVERCAAMIAAAKAMVVRVELGIQQGINSTLNSYLEKLLIMLSGNFGRKGTNQLHSWLQPLWGNSPNQTFAPTGDAIIGGLLPPNIFPEAVLNDHPDRLRCAWIDSSNPANTAANTAAVERALRSLDLCVVVDVAMTETARLAHYVLPASSQFEKTEFTLFNFEFPTNYFHVRAGVLPPLAGTLPEPEIYTRLAIALGLLPGDNVLAPLREAARRSRADFAVAFRAFIAENPSAAAVAPLVLYHTLGQTLPDGTAAAAPLWGAALACAKRSPQAVRRAIGASDEVADHQLGDLLFDTIVATRQGTAITRHDYDEVWSLINHSDRKVRLVVPQMFEWLARLDPHAAGAPKEFPFMLAAGGRRMFNANQIFRDPAWRREDPDGAMLINSSDLGELGAKDGDWIAVESVIGRLVVRCKVDDAMRNGQLALPHGYGQAYPASDGGRLINGPRINLLTESGNRDPIAGTPYHKNVAVRLALVSAQEAAAYQSQSERIHLRAAGQ</sequence>
<evidence type="ECO:0000256" key="2">
    <source>
        <dbReference type="ARBA" id="ARBA00022723"/>
    </source>
</evidence>
<dbReference type="AlphaFoldDB" id="A0A5S4YQ18"/>
<keyword evidence="2" id="KW-0479">Metal-binding</keyword>
<dbReference type="SMART" id="SM00926">
    <property type="entry name" value="Molybdop_Fe4S4"/>
    <property type="match status" value="1"/>
</dbReference>
<dbReference type="InterPro" id="IPR006656">
    <property type="entry name" value="Mopterin_OxRdtase"/>
</dbReference>
<evidence type="ECO:0000313" key="7">
    <source>
        <dbReference type="EMBL" id="TYO66123.1"/>
    </source>
</evidence>
<keyword evidence="5" id="KW-0411">Iron-sulfur</keyword>
<dbReference type="GO" id="GO:0043546">
    <property type="term" value="F:molybdopterin cofactor binding"/>
    <property type="evidence" value="ECO:0007669"/>
    <property type="project" value="InterPro"/>
</dbReference>
<name>A0A5S4YQ18_9BRAD</name>
<dbReference type="Pfam" id="PF00384">
    <property type="entry name" value="Molybdopterin"/>
    <property type="match status" value="1"/>
</dbReference>
<accession>A0A5S4YQ18</accession>
<evidence type="ECO:0000259" key="6">
    <source>
        <dbReference type="PROSITE" id="PS51669"/>
    </source>
</evidence>
<keyword evidence="8" id="KW-1185">Reference proteome</keyword>
<dbReference type="InterPro" id="IPR006963">
    <property type="entry name" value="Mopterin_OxRdtase_4Fe-4S_dom"/>
</dbReference>
<dbReference type="PANTHER" id="PTHR43105">
    <property type="entry name" value="RESPIRATORY NITRATE REDUCTASE"/>
    <property type="match status" value="1"/>
</dbReference>
<dbReference type="SUPFAM" id="SSF53706">
    <property type="entry name" value="Formate dehydrogenase/DMSO reductase, domains 1-3"/>
    <property type="match status" value="1"/>
</dbReference>
<dbReference type="InterPro" id="IPR009010">
    <property type="entry name" value="Asp_de-COase-like_dom_sf"/>
</dbReference>
<dbReference type="GO" id="GO:0046872">
    <property type="term" value="F:metal ion binding"/>
    <property type="evidence" value="ECO:0007669"/>
    <property type="project" value="UniProtKB-KW"/>
</dbReference>
<reference evidence="7 8" key="1">
    <citation type="submission" date="2019-08" db="EMBL/GenBank/DDBJ databases">
        <title>Bradyrhizobium hipponensis sp. nov., a rhizobium isolated from a Lupinus angustifolius root nodule in Tunisia.</title>
        <authorList>
            <person name="Off K."/>
            <person name="Rejili M."/>
            <person name="Mars M."/>
            <person name="Brachmann A."/>
            <person name="Marin M."/>
        </authorList>
    </citation>
    <scope>NUCLEOTIDE SEQUENCE [LARGE SCALE GENOMIC DNA]</scope>
    <source>
        <strain evidence="8">aSej3</strain>
    </source>
</reference>
<dbReference type="PANTHER" id="PTHR43105:SF9">
    <property type="entry name" value="NADPH-FE(3+) OXIDOREDUCTASE SUBUNIT ALPHA"/>
    <property type="match status" value="1"/>
</dbReference>
<dbReference type="Pfam" id="PF04879">
    <property type="entry name" value="Molybdop_Fe4S4"/>
    <property type="match status" value="1"/>
</dbReference>
<evidence type="ECO:0000256" key="1">
    <source>
        <dbReference type="ARBA" id="ARBA00022485"/>
    </source>
</evidence>
<dbReference type="Gene3D" id="3.40.50.740">
    <property type="match status" value="1"/>
</dbReference>
<dbReference type="Gene3D" id="2.20.25.90">
    <property type="entry name" value="ADC-like domains"/>
    <property type="match status" value="1"/>
</dbReference>
<dbReference type="GO" id="GO:1990204">
    <property type="term" value="C:oxidoreductase complex"/>
    <property type="evidence" value="ECO:0007669"/>
    <property type="project" value="UniProtKB-ARBA"/>
</dbReference>
<keyword evidence="3" id="KW-0560">Oxidoreductase</keyword>
<proteinExistence type="predicted"/>
<dbReference type="InterPro" id="IPR006657">
    <property type="entry name" value="MoPterin_dinucl-bd_dom"/>
</dbReference>
<dbReference type="Gene3D" id="3.40.228.10">
    <property type="entry name" value="Dimethylsulfoxide Reductase, domain 2"/>
    <property type="match status" value="1"/>
</dbReference>
<gene>
    <name evidence="7" type="ORF">FXV83_12725</name>
</gene>
<protein>
    <submittedName>
        <fullName evidence="7">Molybdopterin-dependent oxidoreductase</fullName>
    </submittedName>
</protein>
<dbReference type="GO" id="GO:0016020">
    <property type="term" value="C:membrane"/>
    <property type="evidence" value="ECO:0007669"/>
    <property type="project" value="TreeGrafter"/>
</dbReference>
<dbReference type="Pfam" id="PF01568">
    <property type="entry name" value="Molydop_binding"/>
    <property type="match status" value="1"/>
</dbReference>
<evidence type="ECO:0000256" key="4">
    <source>
        <dbReference type="ARBA" id="ARBA00023004"/>
    </source>
</evidence>
<feature type="domain" description="4Fe-4S Mo/W bis-MGD-type" evidence="6">
    <location>
        <begin position="3"/>
        <end position="59"/>
    </location>
</feature>
<dbReference type="GO" id="GO:0016491">
    <property type="term" value="F:oxidoreductase activity"/>
    <property type="evidence" value="ECO:0007669"/>
    <property type="project" value="UniProtKB-KW"/>
</dbReference>
<dbReference type="EMBL" id="VSTH01000041">
    <property type="protein sequence ID" value="TYO66123.1"/>
    <property type="molecule type" value="Genomic_DNA"/>
</dbReference>
<keyword evidence="1" id="KW-0004">4Fe-4S</keyword>
<evidence type="ECO:0000256" key="3">
    <source>
        <dbReference type="ARBA" id="ARBA00023002"/>
    </source>
</evidence>
<dbReference type="PROSITE" id="PS51669">
    <property type="entry name" value="4FE4S_MOW_BIS_MGD"/>
    <property type="match status" value="1"/>
</dbReference>
<dbReference type="Gene3D" id="2.40.40.20">
    <property type="match status" value="1"/>
</dbReference>
<dbReference type="RefSeq" id="WP_148739522.1">
    <property type="nucleotide sequence ID" value="NZ_VSTH01000041.1"/>
</dbReference>
<comment type="caution">
    <text evidence="7">The sequence shown here is derived from an EMBL/GenBank/DDBJ whole genome shotgun (WGS) entry which is preliminary data.</text>
</comment>
<dbReference type="GO" id="GO:0045333">
    <property type="term" value="P:cellular respiration"/>
    <property type="evidence" value="ECO:0007669"/>
    <property type="project" value="UniProtKB-ARBA"/>
</dbReference>
<organism evidence="7 8">
    <name type="scientific">Bradyrhizobium hipponense</name>
    <dbReference type="NCBI Taxonomy" id="2605638"/>
    <lineage>
        <taxon>Bacteria</taxon>
        <taxon>Pseudomonadati</taxon>
        <taxon>Pseudomonadota</taxon>
        <taxon>Alphaproteobacteria</taxon>
        <taxon>Hyphomicrobiales</taxon>
        <taxon>Nitrobacteraceae</taxon>
        <taxon>Bradyrhizobium</taxon>
    </lineage>
</organism>
<dbReference type="GO" id="GO:0051539">
    <property type="term" value="F:4 iron, 4 sulfur cluster binding"/>
    <property type="evidence" value="ECO:0007669"/>
    <property type="project" value="UniProtKB-KW"/>
</dbReference>
<dbReference type="Proteomes" id="UP000324797">
    <property type="component" value="Unassembled WGS sequence"/>
</dbReference>
<dbReference type="Gene3D" id="3.30.2070.10">
    <property type="entry name" value="Formate dehydrogenase/DMSO reductase"/>
    <property type="match status" value="1"/>
</dbReference>
<dbReference type="SUPFAM" id="SSF50692">
    <property type="entry name" value="ADC-like"/>
    <property type="match status" value="1"/>
</dbReference>
<dbReference type="InterPro" id="IPR050123">
    <property type="entry name" value="Prok_molybdopt-oxidoreductase"/>
</dbReference>